<protein>
    <submittedName>
        <fullName evidence="1">Uncharacterized protein</fullName>
    </submittedName>
</protein>
<sequence length="33" mass="3802">MSSAQDVSTKVSIDKFNGDNYATWNRYMRGVFL</sequence>
<dbReference type="EMBL" id="RCMV01001873">
    <property type="protein sequence ID" value="KAG3206046.1"/>
    <property type="molecule type" value="Genomic_DNA"/>
</dbReference>
<accession>A0A8T1H4S3</accession>
<name>A0A8T1H4S3_9STRA</name>
<evidence type="ECO:0000313" key="2">
    <source>
        <dbReference type="Proteomes" id="UP000760860"/>
    </source>
</evidence>
<proteinExistence type="predicted"/>
<comment type="caution">
    <text evidence="1">The sequence shown here is derived from an EMBL/GenBank/DDBJ whole genome shotgun (WGS) entry which is preliminary data.</text>
</comment>
<evidence type="ECO:0000313" key="1">
    <source>
        <dbReference type="EMBL" id="KAG3206046.1"/>
    </source>
</evidence>
<feature type="non-terminal residue" evidence="1">
    <location>
        <position position="33"/>
    </location>
</feature>
<dbReference type="Proteomes" id="UP000760860">
    <property type="component" value="Unassembled WGS sequence"/>
</dbReference>
<organism evidence="1 2">
    <name type="scientific">Phytophthora cactorum</name>
    <dbReference type="NCBI Taxonomy" id="29920"/>
    <lineage>
        <taxon>Eukaryota</taxon>
        <taxon>Sar</taxon>
        <taxon>Stramenopiles</taxon>
        <taxon>Oomycota</taxon>
        <taxon>Peronosporomycetes</taxon>
        <taxon>Peronosporales</taxon>
        <taxon>Peronosporaceae</taxon>
        <taxon>Phytophthora</taxon>
    </lineage>
</organism>
<gene>
    <name evidence="1" type="ORF">PC129_g21896</name>
</gene>
<dbReference type="AlphaFoldDB" id="A0A8T1H4S3"/>
<reference evidence="1" key="1">
    <citation type="submission" date="2018-05" db="EMBL/GenBank/DDBJ databases">
        <title>Effector identification in a new, highly contiguous assembly of the strawberry crown rot pathogen Phytophthora cactorum.</title>
        <authorList>
            <person name="Armitage A.D."/>
            <person name="Nellist C.F."/>
            <person name="Bates H."/>
            <person name="Vickerstaff R.J."/>
            <person name="Harrison R.J."/>
        </authorList>
    </citation>
    <scope>NUCLEOTIDE SEQUENCE</scope>
    <source>
        <strain evidence="1">P421</strain>
    </source>
</reference>